<proteinExistence type="predicted"/>
<feature type="region of interest" description="Disordered" evidence="1">
    <location>
        <begin position="52"/>
        <end position="109"/>
    </location>
</feature>
<evidence type="ECO:0000313" key="2">
    <source>
        <dbReference type="EnsemblMetazoa" id="GPPI035851-PA"/>
    </source>
</evidence>
<organism evidence="2 3">
    <name type="scientific">Glossina palpalis gambiensis</name>
    <dbReference type="NCBI Taxonomy" id="67801"/>
    <lineage>
        <taxon>Eukaryota</taxon>
        <taxon>Metazoa</taxon>
        <taxon>Ecdysozoa</taxon>
        <taxon>Arthropoda</taxon>
        <taxon>Hexapoda</taxon>
        <taxon>Insecta</taxon>
        <taxon>Pterygota</taxon>
        <taxon>Neoptera</taxon>
        <taxon>Endopterygota</taxon>
        <taxon>Diptera</taxon>
        <taxon>Brachycera</taxon>
        <taxon>Muscomorpha</taxon>
        <taxon>Hippoboscoidea</taxon>
        <taxon>Glossinidae</taxon>
        <taxon>Glossina</taxon>
    </lineage>
</organism>
<dbReference type="EMBL" id="JXJN01017603">
    <property type="status" value="NOT_ANNOTATED_CDS"/>
    <property type="molecule type" value="Genomic_DNA"/>
</dbReference>
<evidence type="ECO:0000256" key="1">
    <source>
        <dbReference type="SAM" id="MobiDB-lite"/>
    </source>
</evidence>
<dbReference type="AlphaFoldDB" id="A0A1B0BNS8"/>
<protein>
    <submittedName>
        <fullName evidence="2">Uncharacterized protein</fullName>
    </submittedName>
</protein>
<name>A0A1B0BNS8_9MUSC</name>
<keyword evidence="3" id="KW-1185">Reference proteome</keyword>
<dbReference type="EnsemblMetazoa" id="GPPI035851-RA">
    <property type="protein sequence ID" value="GPPI035851-PA"/>
    <property type="gene ID" value="GPPI035851"/>
</dbReference>
<reference evidence="3" key="1">
    <citation type="submission" date="2015-01" db="EMBL/GenBank/DDBJ databases">
        <authorList>
            <person name="Aksoy S."/>
            <person name="Warren W."/>
            <person name="Wilson R.K."/>
        </authorList>
    </citation>
    <scope>NUCLEOTIDE SEQUENCE [LARGE SCALE GENOMIC DNA]</scope>
    <source>
        <strain evidence="3">IAEA</strain>
    </source>
</reference>
<dbReference type="Proteomes" id="UP000092460">
    <property type="component" value="Unassembled WGS sequence"/>
</dbReference>
<sequence>MNRLYLSRLYEPRITLKEHQALNQYIISIFLNSSRSLEVKHSQTVSASLMSTPFKRSAKSSSSSSLSFSSSSRSFNGDDSSSSESINSSFSKSCGWKPASASCIRRNIS</sequence>
<evidence type="ECO:0000313" key="3">
    <source>
        <dbReference type="Proteomes" id="UP000092460"/>
    </source>
</evidence>
<feature type="compositionally biased region" description="Low complexity" evidence="1">
    <location>
        <begin position="59"/>
        <end position="93"/>
    </location>
</feature>
<reference evidence="2" key="2">
    <citation type="submission" date="2020-05" db="UniProtKB">
        <authorList>
            <consortium name="EnsemblMetazoa"/>
        </authorList>
    </citation>
    <scope>IDENTIFICATION</scope>
    <source>
        <strain evidence="2">IAEA</strain>
    </source>
</reference>
<dbReference type="VEuPathDB" id="VectorBase:GPPI035851"/>
<accession>A0A1B0BNS8</accession>